<keyword evidence="4" id="KW-1185">Reference proteome</keyword>
<evidence type="ECO:0000313" key="3">
    <source>
        <dbReference type="EMBL" id="VFQ66162.1"/>
    </source>
</evidence>
<feature type="region of interest" description="Disordered" evidence="2">
    <location>
        <begin position="1"/>
        <end position="60"/>
    </location>
</feature>
<dbReference type="EMBL" id="OOIL02000526">
    <property type="protein sequence ID" value="VFQ66162.1"/>
    <property type="molecule type" value="Genomic_DNA"/>
</dbReference>
<dbReference type="OrthoDB" id="686887at2759"/>
<feature type="compositionally biased region" description="Basic and acidic residues" evidence="2">
    <location>
        <begin position="312"/>
        <end position="324"/>
    </location>
</feature>
<keyword evidence="1" id="KW-0175">Coiled coil</keyword>
<proteinExistence type="predicted"/>
<feature type="compositionally biased region" description="Low complexity" evidence="2">
    <location>
        <begin position="1"/>
        <end position="26"/>
    </location>
</feature>
<organism evidence="3 4">
    <name type="scientific">Cuscuta campestris</name>
    <dbReference type="NCBI Taxonomy" id="132261"/>
    <lineage>
        <taxon>Eukaryota</taxon>
        <taxon>Viridiplantae</taxon>
        <taxon>Streptophyta</taxon>
        <taxon>Embryophyta</taxon>
        <taxon>Tracheophyta</taxon>
        <taxon>Spermatophyta</taxon>
        <taxon>Magnoliopsida</taxon>
        <taxon>eudicotyledons</taxon>
        <taxon>Gunneridae</taxon>
        <taxon>Pentapetalae</taxon>
        <taxon>asterids</taxon>
        <taxon>lamiids</taxon>
        <taxon>Solanales</taxon>
        <taxon>Convolvulaceae</taxon>
        <taxon>Cuscuteae</taxon>
        <taxon>Cuscuta</taxon>
        <taxon>Cuscuta subgen. Grammica</taxon>
        <taxon>Cuscuta sect. Cleistogrammica</taxon>
    </lineage>
</organism>
<feature type="region of interest" description="Disordered" evidence="2">
    <location>
        <begin position="298"/>
        <end position="324"/>
    </location>
</feature>
<feature type="coiled-coil region" evidence="1">
    <location>
        <begin position="374"/>
        <end position="415"/>
    </location>
</feature>
<evidence type="ECO:0000256" key="1">
    <source>
        <dbReference type="SAM" id="Coils"/>
    </source>
</evidence>
<dbReference type="AlphaFoldDB" id="A0A484KVT0"/>
<feature type="compositionally biased region" description="Polar residues" evidence="2">
    <location>
        <begin position="27"/>
        <end position="36"/>
    </location>
</feature>
<dbReference type="Proteomes" id="UP000595140">
    <property type="component" value="Unassembled WGS sequence"/>
</dbReference>
<feature type="compositionally biased region" description="Basic residues" evidence="2">
    <location>
        <begin position="298"/>
        <end position="311"/>
    </location>
</feature>
<accession>A0A484KVT0</accession>
<sequence>MIVCDSDSASSSSSSHQAGHSASGHDQGQTNSSQPSPVAVPGQKLRQLRKQSPPSTPALKGKRVRLDENIMGLCHCQITTRGFSDATNMVGPSIEVLRPTSTQTALDAPSGFFTVHLASLKKGLRFHFHSLLIEFLNEVDLLPCQLVPILTGHGDWASYASLSQRSSKLFTSDKKGSTKDWKPFFVFVSTGPESPFTGSGLPSFRRVPCPQSNATLQSITQKLCGQGAVEIKKVVTEESLAALGFEFVQDEHRHQPDLLRDIPEGSSYCGPFVEQEGLEEEMEGDLLIGHFIAGRKRKRDAARQTRSKRSSSRGEDGPFRNRDVQLETLVTLPAQDRARISAGSDEDLNNMVLLKLSQATLGMIELVGRRQDRQVTMDEAKKAAEDKQRELQEEVARLTRELEEEKGRSTKLEAERSNQAHRLEETVESFYWENIIDFDDDVFRL</sequence>
<protein>
    <submittedName>
        <fullName evidence="3">Uncharacterized protein</fullName>
    </submittedName>
</protein>
<evidence type="ECO:0000313" key="4">
    <source>
        <dbReference type="Proteomes" id="UP000595140"/>
    </source>
</evidence>
<name>A0A484KVT0_9ASTE</name>
<reference evidence="3 4" key="1">
    <citation type="submission" date="2018-04" db="EMBL/GenBank/DDBJ databases">
        <authorList>
            <person name="Vogel A."/>
        </authorList>
    </citation>
    <scope>NUCLEOTIDE SEQUENCE [LARGE SCALE GENOMIC DNA]</scope>
</reference>
<evidence type="ECO:0000256" key="2">
    <source>
        <dbReference type="SAM" id="MobiDB-lite"/>
    </source>
</evidence>
<gene>
    <name evidence="3" type="ORF">CCAM_LOCUS7938</name>
</gene>